<keyword evidence="5" id="KW-1133">Transmembrane helix</keyword>
<keyword evidence="5" id="KW-0472">Membrane</keyword>
<dbReference type="PANTHER" id="PTHR21700">
    <property type="entry name" value="TRANSTHYRETIN-LIKE FAMILY PROTEIN-RELATED"/>
    <property type="match status" value="1"/>
</dbReference>
<keyword evidence="4" id="KW-0732">Signal</keyword>
<dbReference type="Pfam" id="PF01060">
    <property type="entry name" value="TTR-52"/>
    <property type="match status" value="1"/>
</dbReference>
<dbReference type="Gene3D" id="2.60.40.3330">
    <property type="match status" value="1"/>
</dbReference>
<dbReference type="EMBL" id="BTRK01000004">
    <property type="protein sequence ID" value="GMR46448.1"/>
    <property type="molecule type" value="Genomic_DNA"/>
</dbReference>
<comment type="similarity">
    <text evidence="2">Belongs to the nematode transthyretin-like family.</text>
</comment>
<evidence type="ECO:0000256" key="4">
    <source>
        <dbReference type="ARBA" id="ARBA00022729"/>
    </source>
</evidence>
<comment type="caution">
    <text evidence="6">The sequence shown here is derived from an EMBL/GenBank/DDBJ whole genome shotgun (WGS) entry which is preliminary data.</text>
</comment>
<proteinExistence type="inferred from homology"/>
<dbReference type="AlphaFoldDB" id="A0AAN5CL95"/>
<dbReference type="GO" id="GO:0009986">
    <property type="term" value="C:cell surface"/>
    <property type="evidence" value="ECO:0007669"/>
    <property type="project" value="InterPro"/>
</dbReference>
<name>A0AAN5CL95_9BILA</name>
<dbReference type="Proteomes" id="UP001328107">
    <property type="component" value="Unassembled WGS sequence"/>
</dbReference>
<evidence type="ECO:0000256" key="1">
    <source>
        <dbReference type="ARBA" id="ARBA00004613"/>
    </source>
</evidence>
<accession>A0AAN5CL95</accession>
<dbReference type="PANTHER" id="PTHR21700:SF3">
    <property type="entry name" value="TRANSTHYRETIN-LIKE PROTEIN 5"/>
    <property type="match status" value="1"/>
</dbReference>
<evidence type="ECO:0008006" key="8">
    <source>
        <dbReference type="Google" id="ProtNLM"/>
    </source>
</evidence>
<evidence type="ECO:0000256" key="3">
    <source>
        <dbReference type="ARBA" id="ARBA00022525"/>
    </source>
</evidence>
<dbReference type="InterPro" id="IPR001534">
    <property type="entry name" value="Transthyretin-like"/>
</dbReference>
<dbReference type="GO" id="GO:0005576">
    <property type="term" value="C:extracellular region"/>
    <property type="evidence" value="ECO:0007669"/>
    <property type="project" value="UniProtKB-SubCell"/>
</dbReference>
<keyword evidence="5" id="KW-0812">Transmembrane</keyword>
<feature type="non-terminal residue" evidence="6">
    <location>
        <position position="1"/>
    </location>
</feature>
<dbReference type="InterPro" id="IPR038479">
    <property type="entry name" value="Transthyretin-like_sf"/>
</dbReference>
<protein>
    <recommendedName>
        <fullName evidence="8">Transthyretin-like protein 5</fullName>
    </recommendedName>
</protein>
<sequence length="148" mass="16325">HTPSPFDMLRIFVFSTLLGVVSAGLFGFTQSVAVRGKLMCNDKPAGHVKVKLYDEDPLHDDHLDSGESNADGHFSLRGTDNEVTTLDAKVNIYHDCDDGFTPCQRRITIYIPDKYVTKGSNAENVYDAGVIQLAGKFSGETRDCLNRL</sequence>
<gene>
    <name evidence="6" type="ORF">PMAYCL1PPCAC_16643</name>
</gene>
<feature type="transmembrane region" description="Helical" evidence="5">
    <location>
        <begin position="12"/>
        <end position="34"/>
    </location>
</feature>
<evidence type="ECO:0000256" key="2">
    <source>
        <dbReference type="ARBA" id="ARBA00010112"/>
    </source>
</evidence>
<evidence type="ECO:0000256" key="5">
    <source>
        <dbReference type="SAM" id="Phobius"/>
    </source>
</evidence>
<evidence type="ECO:0000313" key="7">
    <source>
        <dbReference type="Proteomes" id="UP001328107"/>
    </source>
</evidence>
<comment type="subcellular location">
    <subcellularLocation>
        <location evidence="1">Secreted</location>
    </subcellularLocation>
</comment>
<keyword evidence="7" id="KW-1185">Reference proteome</keyword>
<organism evidence="6 7">
    <name type="scientific">Pristionchus mayeri</name>
    <dbReference type="NCBI Taxonomy" id="1317129"/>
    <lineage>
        <taxon>Eukaryota</taxon>
        <taxon>Metazoa</taxon>
        <taxon>Ecdysozoa</taxon>
        <taxon>Nematoda</taxon>
        <taxon>Chromadorea</taxon>
        <taxon>Rhabditida</taxon>
        <taxon>Rhabditina</taxon>
        <taxon>Diplogasteromorpha</taxon>
        <taxon>Diplogasteroidea</taxon>
        <taxon>Neodiplogasteridae</taxon>
        <taxon>Pristionchus</taxon>
    </lineage>
</organism>
<evidence type="ECO:0000313" key="6">
    <source>
        <dbReference type="EMBL" id="GMR46448.1"/>
    </source>
</evidence>
<keyword evidence="3" id="KW-0964">Secreted</keyword>
<reference evidence="7" key="1">
    <citation type="submission" date="2022-10" db="EMBL/GenBank/DDBJ databases">
        <title>Genome assembly of Pristionchus species.</title>
        <authorList>
            <person name="Yoshida K."/>
            <person name="Sommer R.J."/>
        </authorList>
    </citation>
    <scope>NUCLEOTIDE SEQUENCE [LARGE SCALE GENOMIC DNA]</scope>
    <source>
        <strain evidence="7">RS5460</strain>
    </source>
</reference>